<dbReference type="PROSITE" id="PS50846">
    <property type="entry name" value="HMA_2"/>
    <property type="match status" value="1"/>
</dbReference>
<dbReference type="EMBL" id="JAAXOT010000005">
    <property type="protein sequence ID" value="NKY57019.1"/>
    <property type="molecule type" value="Genomic_DNA"/>
</dbReference>
<reference evidence="2 3" key="1">
    <citation type="submission" date="2020-04" db="EMBL/GenBank/DDBJ databases">
        <title>MicrobeNet Type strains.</title>
        <authorList>
            <person name="Nicholson A.C."/>
        </authorList>
    </citation>
    <scope>NUCLEOTIDE SEQUENCE [LARGE SCALE GENOMIC DNA]</scope>
    <source>
        <strain evidence="2 3">JCM 3332</strain>
    </source>
</reference>
<sequence length="67" mass="6737">MNEVSYKVSGMSCAHCADAITRSLNALPGIDAVAVDIATGTVRVSGSGSAEDIRAAVAEAGYEVVHA</sequence>
<dbReference type="Pfam" id="PF00403">
    <property type="entry name" value="HMA"/>
    <property type="match status" value="1"/>
</dbReference>
<accession>A0A846YJE2</accession>
<dbReference type="SUPFAM" id="SSF55008">
    <property type="entry name" value="HMA, heavy metal-associated domain"/>
    <property type="match status" value="1"/>
</dbReference>
<dbReference type="InterPro" id="IPR036163">
    <property type="entry name" value="HMA_dom_sf"/>
</dbReference>
<gene>
    <name evidence="2" type="ORF">HGA15_12800</name>
</gene>
<protein>
    <submittedName>
        <fullName evidence="2">Heavy-metal-associated domain-containing protein</fullName>
    </submittedName>
</protein>
<evidence type="ECO:0000313" key="3">
    <source>
        <dbReference type="Proteomes" id="UP000570678"/>
    </source>
</evidence>
<evidence type="ECO:0000259" key="1">
    <source>
        <dbReference type="PROSITE" id="PS50846"/>
    </source>
</evidence>
<dbReference type="AlphaFoldDB" id="A0A846YJE2"/>
<dbReference type="GO" id="GO:0005507">
    <property type="term" value="F:copper ion binding"/>
    <property type="evidence" value="ECO:0007669"/>
    <property type="project" value="InterPro"/>
</dbReference>
<dbReference type="InterPro" id="IPR006121">
    <property type="entry name" value="HMA_dom"/>
</dbReference>
<organism evidence="2 3">
    <name type="scientific">Nocardia flavorosea</name>
    <dbReference type="NCBI Taxonomy" id="53429"/>
    <lineage>
        <taxon>Bacteria</taxon>
        <taxon>Bacillati</taxon>
        <taxon>Actinomycetota</taxon>
        <taxon>Actinomycetes</taxon>
        <taxon>Mycobacteriales</taxon>
        <taxon>Nocardiaceae</taxon>
        <taxon>Nocardia</taxon>
    </lineage>
</organism>
<dbReference type="PRINTS" id="PR00944">
    <property type="entry name" value="CUEXPORT"/>
</dbReference>
<evidence type="ECO:0000313" key="2">
    <source>
        <dbReference type="EMBL" id="NKY57019.1"/>
    </source>
</evidence>
<name>A0A846YJE2_9NOCA</name>
<keyword evidence="3" id="KW-1185">Reference proteome</keyword>
<dbReference type="Gene3D" id="3.30.70.100">
    <property type="match status" value="1"/>
</dbReference>
<proteinExistence type="predicted"/>
<dbReference type="CDD" id="cd00371">
    <property type="entry name" value="HMA"/>
    <property type="match status" value="1"/>
</dbReference>
<dbReference type="InterPro" id="IPR000428">
    <property type="entry name" value="Cu-bd"/>
</dbReference>
<dbReference type="Proteomes" id="UP000570678">
    <property type="component" value="Unassembled WGS sequence"/>
</dbReference>
<comment type="caution">
    <text evidence="2">The sequence shown here is derived from an EMBL/GenBank/DDBJ whole genome shotgun (WGS) entry which is preliminary data.</text>
</comment>
<feature type="domain" description="HMA" evidence="1">
    <location>
        <begin position="2"/>
        <end position="65"/>
    </location>
</feature>
<dbReference type="GO" id="GO:0006825">
    <property type="term" value="P:copper ion transport"/>
    <property type="evidence" value="ECO:0007669"/>
    <property type="project" value="InterPro"/>
</dbReference>